<reference evidence="3" key="1">
    <citation type="journal article" date="2019" name="Int. J. Syst. Evol. Microbiol.">
        <title>The Global Catalogue of Microorganisms (GCM) 10K type strain sequencing project: providing services to taxonomists for standard genome sequencing and annotation.</title>
        <authorList>
            <consortium name="The Broad Institute Genomics Platform"/>
            <consortium name="The Broad Institute Genome Sequencing Center for Infectious Disease"/>
            <person name="Wu L."/>
            <person name="Ma J."/>
        </authorList>
    </citation>
    <scope>NUCLEOTIDE SEQUENCE [LARGE SCALE GENOMIC DNA]</scope>
    <source>
        <strain evidence="3">JCM 11650</strain>
    </source>
</reference>
<dbReference type="EMBL" id="JBHUFL010000002">
    <property type="protein sequence ID" value="MFD1834765.1"/>
    <property type="molecule type" value="Genomic_DNA"/>
</dbReference>
<comment type="caution">
    <text evidence="2">The sequence shown here is derived from an EMBL/GenBank/DDBJ whole genome shotgun (WGS) entry which is preliminary data.</text>
</comment>
<feature type="region of interest" description="Disordered" evidence="1">
    <location>
        <begin position="1"/>
        <end position="23"/>
    </location>
</feature>
<evidence type="ECO:0000313" key="2">
    <source>
        <dbReference type="EMBL" id="MFD1834765.1"/>
    </source>
</evidence>
<accession>A0ABW4PXF3</accession>
<evidence type="ECO:0000256" key="1">
    <source>
        <dbReference type="SAM" id="MobiDB-lite"/>
    </source>
</evidence>
<dbReference type="Proteomes" id="UP001597280">
    <property type="component" value="Unassembled WGS sequence"/>
</dbReference>
<name>A0ABW4PXF3_9MICO</name>
<dbReference type="RefSeq" id="WP_343903982.1">
    <property type="nucleotide sequence ID" value="NZ_BAAAIS010000002.1"/>
</dbReference>
<keyword evidence="3" id="KW-1185">Reference proteome</keyword>
<sequence>MDSWLVGATDAGEARFTPDATGSPAQTVRFLPSVRMVLTPGGELTASVDAEAAICVDAGTGELTVSMEDAEDPTVLVCG</sequence>
<organism evidence="2 3">
    <name type="scientific">Brachybacterium rhamnosum</name>
    <dbReference type="NCBI Taxonomy" id="173361"/>
    <lineage>
        <taxon>Bacteria</taxon>
        <taxon>Bacillati</taxon>
        <taxon>Actinomycetota</taxon>
        <taxon>Actinomycetes</taxon>
        <taxon>Micrococcales</taxon>
        <taxon>Dermabacteraceae</taxon>
        <taxon>Brachybacterium</taxon>
    </lineage>
</organism>
<proteinExistence type="predicted"/>
<protein>
    <submittedName>
        <fullName evidence="2">Uncharacterized protein</fullName>
    </submittedName>
</protein>
<evidence type="ECO:0000313" key="3">
    <source>
        <dbReference type="Proteomes" id="UP001597280"/>
    </source>
</evidence>
<gene>
    <name evidence="2" type="ORF">ACFSDA_06705</name>
</gene>